<gene>
    <name evidence="1" type="ORF">SFRICE_013983</name>
</gene>
<protein>
    <submittedName>
        <fullName evidence="1">SFRICE_013983</fullName>
    </submittedName>
</protein>
<accession>A0A2H1WYS2</accession>
<dbReference type="AlphaFoldDB" id="A0A2H1WYS2"/>
<proteinExistence type="predicted"/>
<evidence type="ECO:0000313" key="1">
    <source>
        <dbReference type="EMBL" id="SOQ58230.1"/>
    </source>
</evidence>
<reference evidence="1" key="1">
    <citation type="submission" date="2016-07" db="EMBL/GenBank/DDBJ databases">
        <authorList>
            <person name="Bretaudeau A."/>
        </authorList>
    </citation>
    <scope>NUCLEOTIDE SEQUENCE</scope>
    <source>
        <strain evidence="1">Rice</strain>
        <tissue evidence="1">Whole body</tissue>
    </source>
</reference>
<organism evidence="1">
    <name type="scientific">Spodoptera frugiperda</name>
    <name type="common">Fall armyworm</name>
    <dbReference type="NCBI Taxonomy" id="7108"/>
    <lineage>
        <taxon>Eukaryota</taxon>
        <taxon>Metazoa</taxon>
        <taxon>Ecdysozoa</taxon>
        <taxon>Arthropoda</taxon>
        <taxon>Hexapoda</taxon>
        <taxon>Insecta</taxon>
        <taxon>Pterygota</taxon>
        <taxon>Neoptera</taxon>
        <taxon>Endopterygota</taxon>
        <taxon>Lepidoptera</taxon>
        <taxon>Glossata</taxon>
        <taxon>Ditrysia</taxon>
        <taxon>Noctuoidea</taxon>
        <taxon>Noctuidae</taxon>
        <taxon>Amphipyrinae</taxon>
        <taxon>Spodoptera</taxon>
    </lineage>
</organism>
<name>A0A2H1WYS2_SPOFR</name>
<dbReference type="EMBL" id="ODYU01012109">
    <property type="protein sequence ID" value="SOQ58230.1"/>
    <property type="molecule type" value="Genomic_DNA"/>
</dbReference>
<sequence length="145" mass="16137">MGSVALTDVRIYVLCCVTETSYFPVVLLCKDDCIDRRLVSVTHGKTYVQGLCSSSTVLRSSNKVACTVPRKEVIGLRSIAPRSVLRSSLLLTLRTLTYKCPDSTLLDYLLSYLAGDEITVLFVGDGTYQNYCNDTPHTIYFLHLI</sequence>